<dbReference type="InterPro" id="IPR004408">
    <property type="entry name" value="Biotin_CoA_COase_ligase"/>
</dbReference>
<dbReference type="Proteomes" id="UP000176204">
    <property type="component" value="Chromosome I"/>
</dbReference>
<keyword evidence="1 3" id="KW-0436">Ligase</keyword>
<dbReference type="Gene3D" id="3.30.930.10">
    <property type="entry name" value="Bira Bifunctional Protein, Domain 2"/>
    <property type="match status" value="1"/>
</dbReference>
<dbReference type="PROSITE" id="PS51733">
    <property type="entry name" value="BPL_LPL_CATALYTIC"/>
    <property type="match status" value="1"/>
</dbReference>
<proteinExistence type="predicted"/>
<dbReference type="AlphaFoldDB" id="A0A1H6KZ30"/>
<dbReference type="STRING" id="1679444.PYTT_0611"/>
<organism evidence="3 4">
    <name type="scientific">Akkermansia glycaniphila</name>
    <dbReference type="NCBI Taxonomy" id="1679444"/>
    <lineage>
        <taxon>Bacteria</taxon>
        <taxon>Pseudomonadati</taxon>
        <taxon>Verrucomicrobiota</taxon>
        <taxon>Verrucomicrobiia</taxon>
        <taxon>Verrucomicrobiales</taxon>
        <taxon>Akkermansiaceae</taxon>
        <taxon>Akkermansia</taxon>
    </lineage>
</organism>
<dbReference type="PANTHER" id="PTHR12835:SF5">
    <property type="entry name" value="BIOTIN--PROTEIN LIGASE"/>
    <property type="match status" value="1"/>
</dbReference>
<feature type="domain" description="BPL/LPL catalytic" evidence="2">
    <location>
        <begin position="1"/>
        <end position="176"/>
    </location>
</feature>
<dbReference type="KEGG" id="agl:PYTT_0611"/>
<reference evidence="4" key="1">
    <citation type="submission" date="2016-09" db="EMBL/GenBank/DDBJ databases">
        <authorList>
            <person name="Koehorst J."/>
        </authorList>
    </citation>
    <scope>NUCLEOTIDE SEQUENCE [LARGE SCALE GENOMIC DNA]</scope>
</reference>
<sequence length="242" mass="26557">MASPITWTVHEVQEAVSTNDLARSHAPWSLVRCHVQTGGRGRFNREWIGQEGGLWVSYNVPLAEESTSDWRLLPLVAGIALLDALKPHRVPDARLRWPNDLMVGRKKLAGILVERPSATMATIGIGVNMLNSMADLAGKTKDAPARMADYAAPCPAVDEFAMQLAQAIQTDFLAFVQNGMQALMPKLEQAWGKPRTVEVQTDQANYTGTFIGITPDGSPILRRKEGDLRAIPGHTVNRLIEL</sequence>
<dbReference type="EMBL" id="LT629973">
    <property type="protein sequence ID" value="SEH77027.1"/>
    <property type="molecule type" value="Genomic_DNA"/>
</dbReference>
<dbReference type="InterPro" id="IPR045864">
    <property type="entry name" value="aa-tRNA-synth_II/BPL/LPL"/>
</dbReference>
<name>A0A1H6KZ30_9BACT</name>
<dbReference type="GO" id="GO:0004077">
    <property type="term" value="F:biotin--[biotin carboxyl-carrier protein] ligase activity"/>
    <property type="evidence" value="ECO:0007669"/>
    <property type="project" value="InterPro"/>
</dbReference>
<evidence type="ECO:0000313" key="3">
    <source>
        <dbReference type="EMBL" id="SEH77027.1"/>
    </source>
</evidence>
<evidence type="ECO:0000313" key="4">
    <source>
        <dbReference type="Proteomes" id="UP000176204"/>
    </source>
</evidence>
<dbReference type="PANTHER" id="PTHR12835">
    <property type="entry name" value="BIOTIN PROTEIN LIGASE"/>
    <property type="match status" value="1"/>
</dbReference>
<evidence type="ECO:0000259" key="2">
    <source>
        <dbReference type="PROSITE" id="PS51733"/>
    </source>
</evidence>
<dbReference type="RefSeq" id="WP_067773169.1">
    <property type="nucleotide sequence ID" value="NZ_LIGX01000010.1"/>
</dbReference>
<dbReference type="OrthoDB" id="9807064at2"/>
<dbReference type="SUPFAM" id="SSF55681">
    <property type="entry name" value="Class II aaRS and biotin synthetases"/>
    <property type="match status" value="1"/>
</dbReference>
<evidence type="ECO:0000256" key="1">
    <source>
        <dbReference type="ARBA" id="ARBA00022598"/>
    </source>
</evidence>
<protein>
    <submittedName>
        <fullName evidence="3">Bira ligase: biotin--[acetyl-coa-carboxylase] ligase</fullName>
    </submittedName>
</protein>
<dbReference type="GO" id="GO:0005737">
    <property type="term" value="C:cytoplasm"/>
    <property type="evidence" value="ECO:0007669"/>
    <property type="project" value="TreeGrafter"/>
</dbReference>
<accession>A0A1H6KZ30</accession>
<keyword evidence="4" id="KW-1185">Reference proteome</keyword>
<dbReference type="InterPro" id="IPR004143">
    <property type="entry name" value="BPL_LPL_catalytic"/>
</dbReference>
<gene>
    <name evidence="3" type="ORF">PYTT_0611</name>
</gene>
<dbReference type="Pfam" id="PF03099">
    <property type="entry name" value="BPL_LplA_LipB"/>
    <property type="match status" value="1"/>
</dbReference>
<dbReference type="NCBIfam" id="TIGR00121">
    <property type="entry name" value="birA_ligase"/>
    <property type="match status" value="1"/>
</dbReference>